<dbReference type="Pfam" id="PF03372">
    <property type="entry name" value="Exo_endo_phos"/>
    <property type="match status" value="1"/>
</dbReference>
<organism evidence="3 4">
    <name type="scientific">Avibacterium avium</name>
    <name type="common">Pasteurella avium</name>
    <dbReference type="NCBI Taxonomy" id="751"/>
    <lineage>
        <taxon>Bacteria</taxon>
        <taxon>Pseudomonadati</taxon>
        <taxon>Pseudomonadota</taxon>
        <taxon>Gammaproteobacteria</taxon>
        <taxon>Pasteurellales</taxon>
        <taxon>Pasteurellaceae</taxon>
        <taxon>Avibacterium</taxon>
    </lineage>
</organism>
<dbReference type="GeneID" id="300133467"/>
<dbReference type="InterPro" id="IPR005135">
    <property type="entry name" value="Endo/exonuclease/phosphatase"/>
</dbReference>
<name>A0A379ARA4_AVIAV</name>
<dbReference type="RefSeq" id="WP_115249463.1">
    <property type="nucleotide sequence ID" value="NZ_UGSP01000001.1"/>
</dbReference>
<feature type="domain" description="Endonuclease/exonuclease/phosphatase" evidence="2">
    <location>
        <begin position="74"/>
        <end position="282"/>
    </location>
</feature>
<sequence length="296" mass="33645">MSKLKSFFIALLGLILLGIGYLWYSLEIYPEPQIQFRTENALHYEHKALDNTVACFYAEQSVKPIEQQDFRLLVWNMHKGQDQGGQQQLVNLSQGQDFLLLQEVSSQQKLVEQHSSQNFSKFSTALYTSSFAYLGNQSGVALMSRFAPQYYCAGASIEPWIRIPKVGNAMVFPLSNGQSLLTINLHLVNFELNPSHYQQQLEAMFKLIEQHQGPIILAGDFNAWNKGRINLIKKLTALYGLATVSFQPDDRLRFLDNPLDWVFVRGFSVKSARTVQTTSSDHNPLLVELILATPQR</sequence>
<accession>A0A379ARA4</accession>
<evidence type="ECO:0000256" key="1">
    <source>
        <dbReference type="SAM" id="Phobius"/>
    </source>
</evidence>
<evidence type="ECO:0000313" key="3">
    <source>
        <dbReference type="EMBL" id="SUB24226.1"/>
    </source>
</evidence>
<reference evidence="3 4" key="1">
    <citation type="submission" date="2018-06" db="EMBL/GenBank/DDBJ databases">
        <authorList>
            <consortium name="Pathogen Informatics"/>
            <person name="Doyle S."/>
        </authorList>
    </citation>
    <scope>NUCLEOTIDE SEQUENCE [LARGE SCALE GENOMIC DNA]</scope>
    <source>
        <strain evidence="4">NCTC 11297</strain>
    </source>
</reference>
<keyword evidence="1" id="KW-0812">Transmembrane</keyword>
<proteinExistence type="predicted"/>
<keyword evidence="4" id="KW-1185">Reference proteome</keyword>
<evidence type="ECO:0000259" key="2">
    <source>
        <dbReference type="Pfam" id="PF03372"/>
    </source>
</evidence>
<keyword evidence="1" id="KW-0472">Membrane</keyword>
<keyword evidence="1" id="KW-1133">Transmembrane helix</keyword>
<dbReference type="NCBIfam" id="NF003842">
    <property type="entry name" value="PRK05421.1-4"/>
    <property type="match status" value="1"/>
</dbReference>
<gene>
    <name evidence="3" type="ORF">NCTC11297_01261</name>
</gene>
<protein>
    <submittedName>
        <fullName evidence="3">Uncharacterized protein conserved in bacteria</fullName>
    </submittedName>
</protein>
<dbReference type="Proteomes" id="UP000255098">
    <property type="component" value="Unassembled WGS sequence"/>
</dbReference>
<evidence type="ECO:0000313" key="4">
    <source>
        <dbReference type="Proteomes" id="UP000255098"/>
    </source>
</evidence>
<dbReference type="AlphaFoldDB" id="A0A379ARA4"/>
<dbReference type="EMBL" id="UGSP01000001">
    <property type="protein sequence ID" value="SUB24226.1"/>
    <property type="molecule type" value="Genomic_DNA"/>
</dbReference>
<dbReference type="Gene3D" id="3.60.10.10">
    <property type="entry name" value="Endonuclease/exonuclease/phosphatase"/>
    <property type="match status" value="1"/>
</dbReference>
<dbReference type="SUPFAM" id="SSF56219">
    <property type="entry name" value="DNase I-like"/>
    <property type="match status" value="1"/>
</dbReference>
<dbReference type="NCBIfam" id="NF003840">
    <property type="entry name" value="PRK05421.1-2"/>
    <property type="match status" value="1"/>
</dbReference>
<dbReference type="InterPro" id="IPR036691">
    <property type="entry name" value="Endo/exonu/phosph_ase_sf"/>
</dbReference>
<dbReference type="GO" id="GO:0003824">
    <property type="term" value="F:catalytic activity"/>
    <property type="evidence" value="ECO:0007669"/>
    <property type="project" value="InterPro"/>
</dbReference>
<feature type="transmembrane region" description="Helical" evidence="1">
    <location>
        <begin position="7"/>
        <end position="26"/>
    </location>
</feature>